<protein>
    <submittedName>
        <fullName evidence="1">Uncharacterized protein</fullName>
    </submittedName>
</protein>
<name>A0A485AW75_RAOTE</name>
<accession>A0A485AW75</accession>
<evidence type="ECO:0000313" key="2">
    <source>
        <dbReference type="Proteomes" id="UP000332594"/>
    </source>
</evidence>
<sequence length="177" mass="19775">MQFTRLANGGSTLALQILAQAIEPAHYYTRQHLKFQANNYHQFEPLNRLADALPPESDTVRSLDRWAERLISDAEDNESADALRHVFTRWQNNTADALALTESSYQLAAIGPVVQQVDKLATLGLRLTDLVARQGTLDDKEYASVQAQLDEAAKTQDELVIAAVYPLEKLLRATKVE</sequence>
<organism evidence="1 2">
    <name type="scientific">Raoultella terrigena</name>
    <name type="common">Klebsiella terrigena</name>
    <dbReference type="NCBI Taxonomy" id="577"/>
    <lineage>
        <taxon>Bacteria</taxon>
        <taxon>Pseudomonadati</taxon>
        <taxon>Pseudomonadota</taxon>
        <taxon>Gammaproteobacteria</taxon>
        <taxon>Enterobacterales</taxon>
        <taxon>Enterobacteriaceae</taxon>
        <taxon>Klebsiella/Raoultella group</taxon>
        <taxon>Raoultella</taxon>
    </lineage>
</organism>
<reference evidence="1 2" key="1">
    <citation type="submission" date="2019-03" db="EMBL/GenBank/DDBJ databases">
        <authorList>
            <consortium name="Pathogen Informatics"/>
        </authorList>
    </citation>
    <scope>NUCLEOTIDE SEQUENCE [LARGE SCALE GENOMIC DNA]</scope>
    <source>
        <strain evidence="1 2">NCTC13038</strain>
    </source>
</reference>
<evidence type="ECO:0000313" key="1">
    <source>
        <dbReference type="EMBL" id="VFS65214.1"/>
    </source>
</evidence>
<proteinExistence type="predicted"/>
<dbReference type="EMBL" id="CAADJG010000002">
    <property type="protein sequence ID" value="VFS65214.1"/>
    <property type="molecule type" value="Genomic_DNA"/>
</dbReference>
<gene>
    <name evidence="1" type="ORF">NCTC13038_00344</name>
</gene>
<dbReference type="Proteomes" id="UP000332594">
    <property type="component" value="Unassembled WGS sequence"/>
</dbReference>
<dbReference type="AlphaFoldDB" id="A0A485AW75"/>